<feature type="binding site" evidence="6">
    <location>
        <position position="48"/>
    </location>
    <ligand>
        <name>ATP</name>
        <dbReference type="ChEBI" id="CHEBI:30616"/>
    </ligand>
</feature>
<evidence type="ECO:0000256" key="5">
    <source>
        <dbReference type="ARBA" id="ARBA00023235"/>
    </source>
</evidence>
<proteinExistence type="inferred from homology"/>
<dbReference type="AlphaFoldDB" id="A0A7S0PPY4"/>
<dbReference type="NCBIfam" id="NF003218">
    <property type="entry name" value="PRK04184.1"/>
    <property type="match status" value="1"/>
</dbReference>
<dbReference type="GO" id="GO:0006265">
    <property type="term" value="P:DNA topological change"/>
    <property type="evidence" value="ECO:0007669"/>
    <property type="project" value="UniProtKB-UniRule"/>
</dbReference>
<dbReference type="GO" id="GO:0003918">
    <property type="term" value="F:DNA topoisomerase type II (double strand cut, ATP-hydrolyzing) activity"/>
    <property type="evidence" value="ECO:0007669"/>
    <property type="project" value="UniProtKB-UniRule"/>
</dbReference>
<dbReference type="GO" id="GO:0003677">
    <property type="term" value="F:DNA binding"/>
    <property type="evidence" value="ECO:0007669"/>
    <property type="project" value="UniProtKB-UniRule"/>
</dbReference>
<dbReference type="EC" id="5.6.2.2" evidence="6"/>
<feature type="binding site" evidence="6">
    <location>
        <begin position="171"/>
        <end position="178"/>
    </location>
    <ligand>
        <name>ATP</name>
        <dbReference type="ChEBI" id="CHEBI:30616"/>
    </ligand>
</feature>
<dbReference type="GO" id="GO:0009330">
    <property type="term" value="C:DNA topoisomerase type II (double strand cut, ATP-hydrolyzing) complex"/>
    <property type="evidence" value="ECO:0007669"/>
    <property type="project" value="UniProtKB-UniRule"/>
</dbReference>
<dbReference type="SUPFAM" id="SSF55874">
    <property type="entry name" value="ATPase domain of HSP90 chaperone/DNA topoisomerase II/histidine kinase"/>
    <property type="match status" value="1"/>
</dbReference>
<feature type="binding site" evidence="6">
    <location>
        <position position="141"/>
    </location>
    <ligand>
        <name>ATP</name>
        <dbReference type="ChEBI" id="CHEBI:30616"/>
    </ligand>
</feature>
<organism evidence="8">
    <name type="scientific">Micromonas pusilla</name>
    <name type="common">Picoplanktonic green alga</name>
    <name type="synonym">Chromulina pusilla</name>
    <dbReference type="NCBI Taxonomy" id="38833"/>
    <lineage>
        <taxon>Eukaryota</taxon>
        <taxon>Viridiplantae</taxon>
        <taxon>Chlorophyta</taxon>
        <taxon>Mamiellophyceae</taxon>
        <taxon>Mamiellales</taxon>
        <taxon>Mamiellaceae</taxon>
        <taxon>Micromonas</taxon>
    </lineage>
</organism>
<dbReference type="Gene3D" id="3.30.230.10">
    <property type="match status" value="1"/>
</dbReference>
<dbReference type="CDD" id="cd00823">
    <property type="entry name" value="TopoIIB_Trans"/>
    <property type="match status" value="1"/>
</dbReference>
<comment type="subunit">
    <text evidence="6">Homodimer. Heterotetramer of two TOP6A and two TOP6B subunits.</text>
</comment>
<keyword evidence="6" id="KW-0539">Nucleus</keyword>
<feature type="binding site" evidence="6">
    <location>
        <position position="500"/>
    </location>
    <ligand>
        <name>ATP</name>
        <dbReference type="ChEBI" id="CHEBI:30616"/>
    </ligand>
</feature>
<evidence type="ECO:0000256" key="4">
    <source>
        <dbReference type="ARBA" id="ARBA00023125"/>
    </source>
</evidence>
<dbReference type="SUPFAM" id="SSF54211">
    <property type="entry name" value="Ribosomal protein S5 domain 2-like"/>
    <property type="match status" value="1"/>
</dbReference>
<dbReference type="InterPro" id="IPR014721">
    <property type="entry name" value="Ribsml_uS5_D2-typ_fold_subgr"/>
</dbReference>
<dbReference type="GO" id="GO:0005634">
    <property type="term" value="C:nucleus"/>
    <property type="evidence" value="ECO:0007669"/>
    <property type="project" value="UniProtKB-SubCell"/>
</dbReference>
<dbReference type="HAMAP" id="MF_00322">
    <property type="entry name" value="Top6B"/>
    <property type="match status" value="1"/>
</dbReference>
<comment type="subcellular location">
    <subcellularLocation>
        <location evidence="6">Nucleus</location>
    </subcellularLocation>
</comment>
<dbReference type="Pfam" id="PF13589">
    <property type="entry name" value="HATPase_c_3"/>
    <property type="match status" value="1"/>
</dbReference>
<feature type="binding site" evidence="6">
    <location>
        <begin position="162"/>
        <end position="163"/>
    </location>
    <ligand>
        <name>ATP</name>
        <dbReference type="ChEBI" id="CHEBI:30616"/>
    </ligand>
</feature>
<evidence type="ECO:0000313" key="8">
    <source>
        <dbReference type="EMBL" id="CAD8589818.1"/>
    </source>
</evidence>
<dbReference type="EMBL" id="HBEV01009452">
    <property type="protein sequence ID" value="CAD8589818.1"/>
    <property type="molecule type" value="Transcribed_RNA"/>
</dbReference>
<keyword evidence="5 6" id="KW-0413">Isomerase</keyword>
<dbReference type="InterPro" id="IPR015320">
    <property type="entry name" value="TopoVI_B_transducer"/>
</dbReference>
<dbReference type="GO" id="GO:0005524">
    <property type="term" value="F:ATP binding"/>
    <property type="evidence" value="ECO:0007669"/>
    <property type="project" value="UniProtKB-UniRule"/>
</dbReference>
<dbReference type="InterPro" id="IPR036890">
    <property type="entry name" value="HATPase_C_sf"/>
</dbReference>
<accession>A0A7S0PPY4</accession>
<name>A0A7S0PPY4_MICPS</name>
<evidence type="ECO:0000256" key="6">
    <source>
        <dbReference type="HAMAP-Rule" id="MF_03165"/>
    </source>
</evidence>
<dbReference type="InterPro" id="IPR005734">
    <property type="entry name" value="TopoVI_B"/>
</dbReference>
<keyword evidence="3 6" id="KW-0799">Topoisomerase</keyword>
<evidence type="ECO:0000259" key="7">
    <source>
        <dbReference type="Pfam" id="PF09239"/>
    </source>
</evidence>
<keyword evidence="1 6" id="KW-0547">Nucleotide-binding</keyword>
<evidence type="ECO:0000256" key="3">
    <source>
        <dbReference type="ARBA" id="ARBA00023029"/>
    </source>
</evidence>
<comment type="similarity">
    <text evidence="6">Belongs to the TOP6B family.</text>
</comment>
<comment type="catalytic activity">
    <reaction evidence="6">
        <text>ATP-dependent breakage, passage and rejoining of double-stranded DNA.</text>
        <dbReference type="EC" id="5.6.2.2"/>
    </reaction>
</comment>
<keyword evidence="2 6" id="KW-0067">ATP-binding</keyword>
<dbReference type="InterPro" id="IPR020568">
    <property type="entry name" value="Ribosomal_Su5_D2-typ_SF"/>
</dbReference>
<dbReference type="Pfam" id="PF09239">
    <property type="entry name" value="Topo-VIb_trans"/>
    <property type="match status" value="1"/>
</dbReference>
<comment type="function">
    <text evidence="6">Component of the DNA topoisomerase VI involved in chromatin organization and progression of endoreduplication cycles. Relaxes both positive and negative superturns and exhibits a strong decatenase activity. The B subunit binds ATP.</text>
</comment>
<protein>
    <recommendedName>
        <fullName evidence="6">DNA topoisomerase 6 subunit B</fullName>
        <ecNumber evidence="6">5.6.2.2</ecNumber>
    </recommendedName>
</protein>
<sequence>MPPKSKGAGDKNLKSKSPAEFFQDNKGIAGFENAGKSLYTTLREFIENSLDSAESIGVLPDVDIAVEEVTLSQYEDLIGLKAHVRKDSALYADIETDKEKQKRLKEEAKAAAKAAKGGKVDAGGGGRKGGAKSFFRITVKDNGKGMAHDDIPNMLGRVLSGTKYGVRQTRGKFGLGSKMALIWSKQTTGLPIKITSAQPKSKFTSRYVLDINMEKNEPNVHSAEKTPNDSAWHGAELSVIIEGNWTTYRNKVLSYLRQLAIVTPYAQFHFRYESAGGDARQNVDATFRRRTEVMPAPPTTTKHHPSAAKENQLLIKDLLSQTREKTLQAFLHKEFTCISKEYAGRLVAELGKGFESGMSPKEVSDTQGTRIQQLLCDARFADPDGACLSPAGEYNLRLGIMKELAPDWIASYVGPALASQGHPLIVEACVSLGGKDVKAGFNVFRFANRIPLLFEAGSDVVTRCVQRLNWGSYKIDKNNDKIGVFVSIVSTKIPFKGTSKEYIGDDNTEIAEAVDRAIRGCATQLKGKIVRAQAAKERKARKKVLTRYIPDVANAIAIMISASAEAAEPPSKRCKWGPGAQSNGGKLWQVDPVFEGKLLEQVRNGDVQRSTIERKLSDFVERMDSEQALEHSMQNKEGLSETMHLVPTGPVHKFAPTVHHPTCAFRLLDTLCAGGFLPPGDLK</sequence>
<dbReference type="PANTHER" id="PTHR48444:SF1">
    <property type="entry name" value="DNA TOPOISOMERASE 6 SUBUNIT B"/>
    <property type="match status" value="1"/>
</dbReference>
<keyword evidence="4 6" id="KW-0238">DNA-binding</keyword>
<reference evidence="8" key="1">
    <citation type="submission" date="2021-01" db="EMBL/GenBank/DDBJ databases">
        <authorList>
            <person name="Corre E."/>
            <person name="Pelletier E."/>
            <person name="Niang G."/>
            <person name="Scheremetjew M."/>
            <person name="Finn R."/>
            <person name="Kale V."/>
            <person name="Holt S."/>
            <person name="Cochrane G."/>
            <person name="Meng A."/>
            <person name="Brown T."/>
            <person name="Cohen L."/>
        </authorList>
    </citation>
    <scope>NUCLEOTIDE SEQUENCE</scope>
    <source>
        <strain evidence="8">CCMP494</strain>
    </source>
</reference>
<evidence type="ECO:0000256" key="1">
    <source>
        <dbReference type="ARBA" id="ARBA00022741"/>
    </source>
</evidence>
<dbReference type="Gene3D" id="1.10.8.50">
    <property type="match status" value="1"/>
</dbReference>
<dbReference type="PANTHER" id="PTHR48444">
    <property type="entry name" value="DNA TOPOISOMERASE 6 SUBUNIT B"/>
    <property type="match status" value="1"/>
</dbReference>
<feature type="domain" description="DNA topoisomerase VI subunit B transducer" evidence="7">
    <location>
        <begin position="383"/>
        <end position="540"/>
    </location>
</feature>
<evidence type="ECO:0000256" key="2">
    <source>
        <dbReference type="ARBA" id="ARBA00022840"/>
    </source>
</evidence>
<gene>
    <name evidence="6" type="primary">TOP6B</name>
    <name evidence="8" type="ORF">MSP1404_LOCUS7222</name>
</gene>
<dbReference type="Gene3D" id="3.30.565.10">
    <property type="entry name" value="Histidine kinase-like ATPase, C-terminal domain"/>
    <property type="match status" value="1"/>
</dbReference>